<evidence type="ECO:0000256" key="7">
    <source>
        <dbReference type="SAM" id="MobiDB-lite"/>
    </source>
</evidence>
<keyword evidence="4" id="KW-0130">Cell adhesion</keyword>
<dbReference type="AlphaFoldDB" id="A0A0P4WIZ1"/>
<evidence type="ECO:0000256" key="6">
    <source>
        <dbReference type="ARBA" id="ARBA00023136"/>
    </source>
</evidence>
<keyword evidence="6 8" id="KW-0472">Membrane</keyword>
<evidence type="ECO:0000256" key="3">
    <source>
        <dbReference type="ARBA" id="ARBA00022692"/>
    </source>
</evidence>
<dbReference type="EMBL" id="GDRN01055089">
    <property type="protein sequence ID" value="JAI66020.1"/>
    <property type="molecule type" value="Transcribed_RNA"/>
</dbReference>
<organism evidence="9">
    <name type="scientific">Scylla olivacea</name>
    <name type="common">Orange mud crab</name>
    <name type="synonym">Cancer olivacea</name>
    <dbReference type="NCBI Taxonomy" id="85551"/>
    <lineage>
        <taxon>Eukaryota</taxon>
        <taxon>Metazoa</taxon>
        <taxon>Ecdysozoa</taxon>
        <taxon>Arthropoda</taxon>
        <taxon>Crustacea</taxon>
        <taxon>Multicrustacea</taxon>
        <taxon>Malacostraca</taxon>
        <taxon>Eumalacostraca</taxon>
        <taxon>Eucarida</taxon>
        <taxon>Decapoda</taxon>
        <taxon>Pleocyemata</taxon>
        <taxon>Brachyura</taxon>
        <taxon>Eubrachyura</taxon>
        <taxon>Portunoidea</taxon>
        <taxon>Portunidae</taxon>
        <taxon>Portuninae</taxon>
        <taxon>Scylla</taxon>
    </lineage>
</organism>
<dbReference type="PANTHER" id="PTHR12316:SF17">
    <property type="entry name" value="NINJURIN C, ISOFORM D"/>
    <property type="match status" value="1"/>
</dbReference>
<feature type="transmembrane region" description="Helical" evidence="8">
    <location>
        <begin position="82"/>
        <end position="102"/>
    </location>
</feature>
<accession>A0A0P4WIZ1</accession>
<comment type="subcellular location">
    <subcellularLocation>
        <location evidence="1">Membrane</location>
        <topology evidence="1">Multi-pass membrane protein</topology>
    </subcellularLocation>
</comment>
<evidence type="ECO:0000313" key="9">
    <source>
        <dbReference type="EMBL" id="JAI66020.1"/>
    </source>
</evidence>
<dbReference type="GO" id="GO:0007155">
    <property type="term" value="P:cell adhesion"/>
    <property type="evidence" value="ECO:0007669"/>
    <property type="project" value="UniProtKB-KW"/>
</dbReference>
<keyword evidence="5 8" id="KW-1133">Transmembrane helix</keyword>
<dbReference type="InterPro" id="IPR007007">
    <property type="entry name" value="Ninjurin"/>
</dbReference>
<dbReference type="PANTHER" id="PTHR12316">
    <property type="entry name" value="NINJURIN-RELATED"/>
    <property type="match status" value="1"/>
</dbReference>
<sequence>MKRNMTIAKGFLDISLLSANANQLRSVIYYGDRESTVFHLILAGIILSLILQVSAGVVLILAERFDINKEEDQERGDWMNTLVTCLVFVVLIINVFVASLGVDVVDPSQSPPYPGPAISTAPSPHDVFKGPNYG</sequence>
<evidence type="ECO:0000256" key="4">
    <source>
        <dbReference type="ARBA" id="ARBA00022889"/>
    </source>
</evidence>
<comment type="similarity">
    <text evidence="2">Belongs to the ninjurin family.</text>
</comment>
<proteinExistence type="inferred from homology"/>
<evidence type="ECO:0000256" key="8">
    <source>
        <dbReference type="SAM" id="Phobius"/>
    </source>
</evidence>
<keyword evidence="3 8" id="KW-0812">Transmembrane</keyword>
<name>A0A0P4WIZ1_SCYOL</name>
<dbReference type="GO" id="GO:0042246">
    <property type="term" value="P:tissue regeneration"/>
    <property type="evidence" value="ECO:0007669"/>
    <property type="project" value="InterPro"/>
</dbReference>
<reference evidence="9" key="1">
    <citation type="submission" date="2015-09" db="EMBL/GenBank/DDBJ databases">
        <title>Scylla olivacea transcriptome.</title>
        <authorList>
            <person name="Ikhwanuddin M."/>
        </authorList>
    </citation>
    <scope>NUCLEOTIDE SEQUENCE</scope>
</reference>
<dbReference type="Pfam" id="PF04923">
    <property type="entry name" value="Ninjurin"/>
    <property type="match status" value="1"/>
</dbReference>
<evidence type="ECO:0000256" key="5">
    <source>
        <dbReference type="ARBA" id="ARBA00022989"/>
    </source>
</evidence>
<feature type="transmembrane region" description="Helical" evidence="8">
    <location>
        <begin position="37"/>
        <end position="61"/>
    </location>
</feature>
<protein>
    <submittedName>
        <fullName evidence="9">Uncharacterized protein</fullName>
    </submittedName>
</protein>
<dbReference type="GO" id="GO:0016020">
    <property type="term" value="C:membrane"/>
    <property type="evidence" value="ECO:0007669"/>
    <property type="project" value="UniProtKB-SubCell"/>
</dbReference>
<feature type="region of interest" description="Disordered" evidence="7">
    <location>
        <begin position="113"/>
        <end position="134"/>
    </location>
</feature>
<evidence type="ECO:0000256" key="2">
    <source>
        <dbReference type="ARBA" id="ARBA00008141"/>
    </source>
</evidence>
<evidence type="ECO:0000256" key="1">
    <source>
        <dbReference type="ARBA" id="ARBA00004141"/>
    </source>
</evidence>